<evidence type="ECO:0000256" key="2">
    <source>
        <dbReference type="PROSITE-ProRule" id="PRU00169"/>
    </source>
</evidence>
<gene>
    <name evidence="5" type="ORF">EOI86_03530</name>
</gene>
<dbReference type="OrthoDB" id="7326651at2"/>
<protein>
    <submittedName>
        <fullName evidence="5">Response regulator</fullName>
    </submittedName>
</protein>
<dbReference type="Pfam" id="PF13487">
    <property type="entry name" value="HD_5"/>
    <property type="match status" value="1"/>
</dbReference>
<dbReference type="InterPro" id="IPR003607">
    <property type="entry name" value="HD/PDEase_dom"/>
</dbReference>
<dbReference type="SMART" id="SM00471">
    <property type="entry name" value="HDc"/>
    <property type="match status" value="1"/>
</dbReference>
<sequence length="522" mass="58264">MSKNEVDPDVLIFADDGQKALARDRAWKVMLVDDEPDIHAVTRMALSEFTFNGRGLEFISVYSGADARKAILKHPDTAIILLDVVMETENAGLDVARFVREVADNHYVRIVLRTGQPGQAPESRVITEYDINDYKEKTELTSKKLFTLMHAALRSYRDIIALANNKRGLEEVIEASANIFELKSMEQFAHGVLEQLTSLLHIEDDAVYCKSDGLAVSQTGEGFRVLAATGNYQPLVGKNVSKDLAPDIHADLKQTDLALKTDIVGDRYIGRIEGANGQQNLLYLRGVTRDLSDLDRTLLKVFQRNVAIAFENVELHQEIEQTQREIVYMLGEAVETRSKETGNHVKRVAEISRLLALQYGLPADEAEILRLASPLHDVGKIGIPDEVLNKPGTLSPDEWEVMKTHAILGYEMLKSSNKRVLQAGALIARDHHEKWDGSGYPAGKKGDDIHIFGRITAVADVFDALGSDRCYKAAWPLEKVIDFMNEQSGRQFEPRIVDLLLENLDNIESVLKAYPDAENAPH</sequence>
<comment type="caution">
    <text evidence="5">The sequence shown here is derived from an EMBL/GenBank/DDBJ whole genome shotgun (WGS) entry which is preliminary data.</text>
</comment>
<dbReference type="GO" id="GO:0009214">
    <property type="term" value="P:cyclic nucleotide catabolic process"/>
    <property type="evidence" value="ECO:0007669"/>
    <property type="project" value="UniProtKB-ARBA"/>
</dbReference>
<dbReference type="Gene3D" id="3.40.50.2300">
    <property type="match status" value="1"/>
</dbReference>
<dbReference type="CDD" id="cd00077">
    <property type="entry name" value="HDc"/>
    <property type="match status" value="1"/>
</dbReference>
<dbReference type="RefSeq" id="WP_127763744.1">
    <property type="nucleotide sequence ID" value="NZ_SADE01000001.1"/>
</dbReference>
<evidence type="ECO:0000259" key="3">
    <source>
        <dbReference type="PROSITE" id="PS50110"/>
    </source>
</evidence>
<dbReference type="PANTHER" id="PTHR45228">
    <property type="entry name" value="CYCLIC DI-GMP PHOSPHODIESTERASE TM_0186-RELATED"/>
    <property type="match status" value="1"/>
</dbReference>
<dbReference type="InterPro" id="IPR037522">
    <property type="entry name" value="HD_GYP_dom"/>
</dbReference>
<reference evidence="6" key="1">
    <citation type="submission" date="2019-01" db="EMBL/GenBank/DDBJ databases">
        <title>Gri0909 isolated from a small marine red alga.</title>
        <authorList>
            <person name="Kim J."/>
            <person name="Jeong S.E."/>
            <person name="Jeon C.O."/>
        </authorList>
    </citation>
    <scope>NUCLEOTIDE SEQUENCE [LARGE SCALE GENOMIC DNA]</scope>
    <source>
        <strain evidence="6">Gri0909</strain>
    </source>
</reference>
<accession>A0A437QV23</accession>
<keyword evidence="6" id="KW-1185">Reference proteome</keyword>
<proteinExistence type="predicted"/>
<evidence type="ECO:0000313" key="6">
    <source>
        <dbReference type="Proteomes" id="UP000287447"/>
    </source>
</evidence>
<evidence type="ECO:0000256" key="1">
    <source>
        <dbReference type="ARBA" id="ARBA00022801"/>
    </source>
</evidence>
<dbReference type="InterPro" id="IPR052020">
    <property type="entry name" value="Cyclic_di-GMP/3'3'-cGAMP_PDE"/>
</dbReference>
<dbReference type="PANTHER" id="PTHR45228:SF9">
    <property type="entry name" value="3'3'-CGAMP-SPECIFIC PHOSPHODIESTERASE 2"/>
    <property type="match status" value="1"/>
</dbReference>
<dbReference type="InterPro" id="IPR011006">
    <property type="entry name" value="CheY-like_superfamily"/>
</dbReference>
<dbReference type="SUPFAM" id="SSF52172">
    <property type="entry name" value="CheY-like"/>
    <property type="match status" value="1"/>
</dbReference>
<dbReference type="FunFam" id="1.10.3210.10:FF:000018">
    <property type="entry name" value="Two-component system response regulator"/>
    <property type="match status" value="1"/>
</dbReference>
<name>A0A437QV23_9PROT</name>
<dbReference type="GO" id="GO:0000160">
    <property type="term" value="P:phosphorelay signal transduction system"/>
    <property type="evidence" value="ECO:0007669"/>
    <property type="project" value="InterPro"/>
</dbReference>
<dbReference type="Proteomes" id="UP000287447">
    <property type="component" value="Unassembled WGS sequence"/>
</dbReference>
<dbReference type="AlphaFoldDB" id="A0A437QV23"/>
<feature type="domain" description="HD-GYP" evidence="4">
    <location>
        <begin position="319"/>
        <end position="516"/>
    </location>
</feature>
<dbReference type="SUPFAM" id="SSF109604">
    <property type="entry name" value="HD-domain/PDEase-like"/>
    <property type="match status" value="1"/>
</dbReference>
<dbReference type="InterPro" id="IPR001789">
    <property type="entry name" value="Sig_transdc_resp-reg_receiver"/>
</dbReference>
<evidence type="ECO:0000259" key="4">
    <source>
        <dbReference type="PROSITE" id="PS51832"/>
    </source>
</evidence>
<dbReference type="GO" id="GO:0004112">
    <property type="term" value="F:cyclic-nucleotide phosphodiesterase activity"/>
    <property type="evidence" value="ECO:0007669"/>
    <property type="project" value="UniProtKB-ARBA"/>
</dbReference>
<dbReference type="PROSITE" id="PS50110">
    <property type="entry name" value="RESPONSE_REGULATORY"/>
    <property type="match status" value="1"/>
</dbReference>
<dbReference type="EMBL" id="SADE01000001">
    <property type="protein sequence ID" value="RVU38372.1"/>
    <property type="molecule type" value="Genomic_DNA"/>
</dbReference>
<dbReference type="PROSITE" id="PS51832">
    <property type="entry name" value="HD_GYP"/>
    <property type="match status" value="1"/>
</dbReference>
<organism evidence="5 6">
    <name type="scientific">Hwanghaeella grinnelliae</name>
    <dbReference type="NCBI Taxonomy" id="2500179"/>
    <lineage>
        <taxon>Bacteria</taxon>
        <taxon>Pseudomonadati</taxon>
        <taxon>Pseudomonadota</taxon>
        <taxon>Alphaproteobacteria</taxon>
        <taxon>Rhodospirillales</taxon>
        <taxon>Rhodospirillaceae</taxon>
        <taxon>Hwanghaeella</taxon>
    </lineage>
</organism>
<evidence type="ECO:0000313" key="5">
    <source>
        <dbReference type="EMBL" id="RVU38372.1"/>
    </source>
</evidence>
<keyword evidence="2" id="KW-0597">Phosphoprotein</keyword>
<dbReference type="Gene3D" id="1.10.3210.10">
    <property type="entry name" value="Hypothetical protein af1432"/>
    <property type="match status" value="1"/>
</dbReference>
<feature type="modified residue" description="4-aspartylphosphate" evidence="2">
    <location>
        <position position="83"/>
    </location>
</feature>
<feature type="domain" description="Response regulatory" evidence="3">
    <location>
        <begin position="28"/>
        <end position="152"/>
    </location>
</feature>
<dbReference type="Pfam" id="PF11849">
    <property type="entry name" value="DUF3369"/>
    <property type="match status" value="1"/>
</dbReference>
<dbReference type="InterPro" id="IPR021800">
    <property type="entry name" value="DUF3369"/>
</dbReference>
<keyword evidence="1" id="KW-0378">Hydrolase</keyword>